<feature type="compositionally biased region" description="Basic residues" evidence="9">
    <location>
        <begin position="183"/>
        <end position="194"/>
    </location>
</feature>
<keyword evidence="12" id="KW-1185">Reference proteome</keyword>
<name>A0A179I7G5_CORDF</name>
<evidence type="ECO:0000256" key="8">
    <source>
        <dbReference type="SAM" id="Coils"/>
    </source>
</evidence>
<sequence length="459" mass="53922">MGGGDLNLKKSFHPTLRRNQAAVYDEEQKALAERKRTQQRIDEIKEERAKEELQRQLEAAGGKKRVDRVDWMYQGPTDGQAGTTEEMEAYLLGKRRIDNLIKGNEHEKLEKNAGQESFMALQNANGARDTAAKIRDDPLLAIKRQEQAAYEAMMNDPIRRRQLLASMGRSDDSDKKERGRHREDRHKRRHRHHSRDRDRERNHDRSRRPRRHSRSRSRSPRRRRSDSHDNDRGAGRSRDDLEERHPRRRHGSADKEYGGRDDTRRHDDRSARRPRDDIDERSSRPKADSSRDRRHDMRDDSRRDDDRSPKRERDSCARPPRHKSLGRDGPRHRDSHERRGERSWYGRNGDGRHNGNRDRSGGYNNGRQHRNGEEERATEEEKTRKLAAMQNAASELDQDRSNRLAAIDEKDRLARDADERARERDGDRAFTNGLHRQAGDLDLGSRMGRNKNGFQKDED</sequence>
<evidence type="ECO:0000256" key="9">
    <source>
        <dbReference type="SAM" id="MobiDB-lite"/>
    </source>
</evidence>
<dbReference type="InterPro" id="IPR022209">
    <property type="entry name" value="CWC25"/>
</dbReference>
<organism evidence="11 12">
    <name type="scientific">Cordyceps confragosa</name>
    <name type="common">Lecanicillium lecanii</name>
    <dbReference type="NCBI Taxonomy" id="2714763"/>
    <lineage>
        <taxon>Eukaryota</taxon>
        <taxon>Fungi</taxon>
        <taxon>Dikarya</taxon>
        <taxon>Ascomycota</taxon>
        <taxon>Pezizomycotina</taxon>
        <taxon>Sordariomycetes</taxon>
        <taxon>Hypocreomycetidae</taxon>
        <taxon>Hypocreales</taxon>
        <taxon>Cordycipitaceae</taxon>
        <taxon>Akanthomyces</taxon>
    </lineage>
</organism>
<keyword evidence="6" id="KW-0508">mRNA splicing</keyword>
<evidence type="ECO:0000259" key="10">
    <source>
        <dbReference type="SMART" id="SM01083"/>
    </source>
</evidence>
<evidence type="ECO:0000256" key="7">
    <source>
        <dbReference type="ARBA" id="ARBA00023242"/>
    </source>
</evidence>
<dbReference type="Pfam" id="PF10197">
    <property type="entry name" value="Cir_N"/>
    <property type="match status" value="1"/>
</dbReference>
<dbReference type="OMA" id="SWHPHTM"/>
<keyword evidence="5 8" id="KW-0175">Coiled coil</keyword>
<feature type="compositionally biased region" description="Basic and acidic residues" evidence="9">
    <location>
        <begin position="370"/>
        <end position="384"/>
    </location>
</feature>
<dbReference type="InterPro" id="IPR019339">
    <property type="entry name" value="CIR_N_dom"/>
</dbReference>
<feature type="coiled-coil region" evidence="8">
    <location>
        <begin position="27"/>
        <end position="54"/>
    </location>
</feature>
<feature type="compositionally biased region" description="Basic residues" evidence="9">
    <location>
        <begin position="204"/>
        <end position="225"/>
    </location>
</feature>
<feature type="compositionally biased region" description="Basic and acidic residues" evidence="9">
    <location>
        <begin position="226"/>
        <end position="316"/>
    </location>
</feature>
<evidence type="ECO:0000256" key="3">
    <source>
        <dbReference type="ARBA" id="ARBA00022664"/>
    </source>
</evidence>
<evidence type="ECO:0000256" key="4">
    <source>
        <dbReference type="ARBA" id="ARBA00022728"/>
    </source>
</evidence>
<keyword evidence="3" id="KW-0507">mRNA processing</keyword>
<dbReference type="SMART" id="SM01083">
    <property type="entry name" value="Cir_N"/>
    <property type="match status" value="1"/>
</dbReference>
<comment type="similarity">
    <text evidence="2">Belongs to the CWC25 family.</text>
</comment>
<comment type="subcellular location">
    <subcellularLocation>
        <location evidence="1">Nucleus</location>
    </subcellularLocation>
</comment>
<evidence type="ECO:0000313" key="11">
    <source>
        <dbReference type="EMBL" id="OAQ98232.1"/>
    </source>
</evidence>
<dbReference type="EMBL" id="LUKN01002975">
    <property type="protein sequence ID" value="OAQ98232.1"/>
    <property type="molecule type" value="Genomic_DNA"/>
</dbReference>
<dbReference type="AlphaFoldDB" id="A0A179I7G5"/>
<dbReference type="InterPro" id="IPR051376">
    <property type="entry name" value="CWC25_splicing_factor"/>
</dbReference>
<dbReference type="GO" id="GO:0000398">
    <property type="term" value="P:mRNA splicing, via spliceosome"/>
    <property type="evidence" value="ECO:0007669"/>
    <property type="project" value="TreeGrafter"/>
</dbReference>
<dbReference type="GO" id="GO:0005684">
    <property type="term" value="C:U2-type spliceosomal complex"/>
    <property type="evidence" value="ECO:0007669"/>
    <property type="project" value="TreeGrafter"/>
</dbReference>
<dbReference type="PANTHER" id="PTHR16196">
    <property type="entry name" value="CELL CYCLE CONTROL PROTEIN CWF25"/>
    <property type="match status" value="1"/>
</dbReference>
<keyword evidence="7" id="KW-0539">Nucleus</keyword>
<comment type="caution">
    <text evidence="11">The sequence shown here is derived from an EMBL/GenBank/DDBJ whole genome shotgun (WGS) entry which is preliminary data.</text>
</comment>
<accession>A0A179I7G5</accession>
<dbReference type="OrthoDB" id="21123at2759"/>
<feature type="compositionally biased region" description="Basic and acidic residues" evidence="9">
    <location>
        <begin position="397"/>
        <end position="428"/>
    </location>
</feature>
<proteinExistence type="inferred from homology"/>
<reference evidence="11 12" key="1">
    <citation type="submission" date="2016-03" db="EMBL/GenBank/DDBJ databases">
        <title>Fine-scale spatial genetic structure of a fungal parasite of coffee scale insects.</title>
        <authorList>
            <person name="Jackson D."/>
            <person name="Zemenick K.A."/>
            <person name="Malloure B."/>
            <person name="Quandt C.A."/>
            <person name="James T.Y."/>
        </authorList>
    </citation>
    <scope>NUCLEOTIDE SEQUENCE [LARGE SCALE GENOMIC DNA]</scope>
    <source>
        <strain evidence="11 12">UM487</strain>
    </source>
</reference>
<feature type="compositionally biased region" description="Basic and acidic residues" evidence="9">
    <location>
        <begin position="169"/>
        <end position="182"/>
    </location>
</feature>
<evidence type="ECO:0000313" key="12">
    <source>
        <dbReference type="Proteomes" id="UP000243081"/>
    </source>
</evidence>
<evidence type="ECO:0000256" key="1">
    <source>
        <dbReference type="ARBA" id="ARBA00004123"/>
    </source>
</evidence>
<keyword evidence="4" id="KW-0747">Spliceosome</keyword>
<evidence type="ECO:0000256" key="2">
    <source>
        <dbReference type="ARBA" id="ARBA00006695"/>
    </source>
</evidence>
<dbReference type="Proteomes" id="UP000243081">
    <property type="component" value="Unassembled WGS sequence"/>
</dbReference>
<gene>
    <name evidence="11" type="ORF">LLEC1_06697</name>
</gene>
<evidence type="ECO:0000256" key="5">
    <source>
        <dbReference type="ARBA" id="ARBA00023054"/>
    </source>
</evidence>
<feature type="region of interest" description="Disordered" evidence="9">
    <location>
        <begin position="165"/>
        <end position="459"/>
    </location>
</feature>
<protein>
    <recommendedName>
        <fullName evidence="10">CBF1-interacting co-repressor CIR N-terminal domain-containing protein</fullName>
    </recommendedName>
</protein>
<dbReference type="PANTHER" id="PTHR16196:SF0">
    <property type="entry name" value="PRE-MRNA-SPLICING FACTOR CWC25 HOMOLOG"/>
    <property type="match status" value="1"/>
</dbReference>
<dbReference type="Pfam" id="PF12542">
    <property type="entry name" value="CWC25"/>
    <property type="match status" value="1"/>
</dbReference>
<feature type="domain" description="CBF1-interacting co-repressor CIR N-terminal" evidence="10">
    <location>
        <begin position="11"/>
        <end position="47"/>
    </location>
</feature>
<evidence type="ECO:0000256" key="6">
    <source>
        <dbReference type="ARBA" id="ARBA00023187"/>
    </source>
</evidence>
<feature type="compositionally biased region" description="Basic and acidic residues" evidence="9">
    <location>
        <begin position="325"/>
        <end position="360"/>
    </location>
</feature>